<reference evidence="1" key="1">
    <citation type="submission" date="2016-05" db="EMBL/GenBank/DDBJ databases">
        <authorList>
            <person name="Lavstsen T."/>
            <person name="Jespersen J.S."/>
        </authorList>
    </citation>
    <scope>NUCLEOTIDE SEQUENCE</scope>
    <source>
        <tissue evidence="1">Brain</tissue>
    </source>
</reference>
<gene>
    <name evidence="1" type="primary">Nfu_g_1_003135</name>
</gene>
<dbReference type="PANTHER" id="PTHR31025:SF31">
    <property type="entry name" value="SI:CH211-166E11.5"/>
    <property type="match status" value="1"/>
</dbReference>
<dbReference type="AlphaFoldDB" id="A0A1A8AX33"/>
<protein>
    <submittedName>
        <fullName evidence="1">Uncharacterized protein</fullName>
    </submittedName>
</protein>
<dbReference type="EMBL" id="HADY01020541">
    <property type="protein sequence ID" value="SBP59026.1"/>
    <property type="molecule type" value="Transcribed_RNA"/>
</dbReference>
<sequence length="100" mass="11487">MKVIVMHNAMAEEDPSHVSIVMEGNRTKACVLLMGLIYALNLEYPKQLKNTFEAFQKNFLELDGTKLLKKRYTASKICSCNKHTFHPIFQVNLLTVRVVM</sequence>
<accession>A0A1A8AX33</accession>
<organism evidence="1">
    <name type="scientific">Nothobranchius furzeri</name>
    <name type="common">Turquoise killifish</name>
    <dbReference type="NCBI Taxonomy" id="105023"/>
    <lineage>
        <taxon>Eukaryota</taxon>
        <taxon>Metazoa</taxon>
        <taxon>Chordata</taxon>
        <taxon>Craniata</taxon>
        <taxon>Vertebrata</taxon>
        <taxon>Euteleostomi</taxon>
        <taxon>Actinopterygii</taxon>
        <taxon>Neopterygii</taxon>
        <taxon>Teleostei</taxon>
        <taxon>Neoteleostei</taxon>
        <taxon>Acanthomorphata</taxon>
        <taxon>Ovalentaria</taxon>
        <taxon>Atherinomorphae</taxon>
        <taxon>Cyprinodontiformes</taxon>
        <taxon>Nothobranchiidae</taxon>
        <taxon>Nothobranchius</taxon>
    </lineage>
</organism>
<dbReference type="PANTHER" id="PTHR31025">
    <property type="entry name" value="SI:CH211-196P9.1-RELATED"/>
    <property type="match status" value="1"/>
</dbReference>
<name>A0A1A8AX33_NOTFU</name>
<proteinExistence type="predicted"/>
<reference evidence="1" key="2">
    <citation type="submission" date="2016-06" db="EMBL/GenBank/DDBJ databases">
        <title>The genome of a short-lived fish provides insights into sex chromosome evolution and the genetic control of aging.</title>
        <authorList>
            <person name="Reichwald K."/>
            <person name="Felder M."/>
            <person name="Petzold A."/>
            <person name="Koch P."/>
            <person name="Groth M."/>
            <person name="Platzer M."/>
        </authorList>
    </citation>
    <scope>NUCLEOTIDE SEQUENCE</scope>
    <source>
        <tissue evidence="1">Brain</tissue>
    </source>
</reference>
<evidence type="ECO:0000313" key="1">
    <source>
        <dbReference type="EMBL" id="SBP59026.1"/>
    </source>
</evidence>